<gene>
    <name evidence="2" type="ORF">SNAT2548_LOCUS7231</name>
</gene>
<name>A0A812JRF6_9DINO</name>
<feature type="non-terminal residue" evidence="2">
    <location>
        <position position="211"/>
    </location>
</feature>
<dbReference type="OrthoDB" id="10541531at2759"/>
<evidence type="ECO:0000313" key="3">
    <source>
        <dbReference type="Proteomes" id="UP000604046"/>
    </source>
</evidence>
<keyword evidence="1" id="KW-0732">Signal</keyword>
<protein>
    <submittedName>
        <fullName evidence="2">Uncharacterized protein</fullName>
    </submittedName>
</protein>
<organism evidence="2 3">
    <name type="scientific">Symbiodinium natans</name>
    <dbReference type="NCBI Taxonomy" id="878477"/>
    <lineage>
        <taxon>Eukaryota</taxon>
        <taxon>Sar</taxon>
        <taxon>Alveolata</taxon>
        <taxon>Dinophyceae</taxon>
        <taxon>Suessiales</taxon>
        <taxon>Symbiodiniaceae</taxon>
        <taxon>Symbiodinium</taxon>
    </lineage>
</organism>
<evidence type="ECO:0000313" key="2">
    <source>
        <dbReference type="EMBL" id="CAE7212669.1"/>
    </source>
</evidence>
<dbReference type="AlphaFoldDB" id="A0A812JRF6"/>
<feature type="signal peptide" evidence="1">
    <location>
        <begin position="1"/>
        <end position="25"/>
    </location>
</feature>
<evidence type="ECO:0000256" key="1">
    <source>
        <dbReference type="SAM" id="SignalP"/>
    </source>
</evidence>
<comment type="caution">
    <text evidence="2">The sequence shown here is derived from an EMBL/GenBank/DDBJ whole genome shotgun (WGS) entry which is preliminary data.</text>
</comment>
<dbReference type="Proteomes" id="UP000604046">
    <property type="component" value="Unassembled WGS sequence"/>
</dbReference>
<proteinExistence type="predicted"/>
<reference evidence="2" key="1">
    <citation type="submission" date="2021-02" db="EMBL/GenBank/DDBJ databases">
        <authorList>
            <person name="Dougan E. K."/>
            <person name="Rhodes N."/>
            <person name="Thang M."/>
            <person name="Chan C."/>
        </authorList>
    </citation>
    <scope>NUCLEOTIDE SEQUENCE</scope>
</reference>
<feature type="chain" id="PRO_5032747278" evidence="1">
    <location>
        <begin position="26"/>
        <end position="211"/>
    </location>
</feature>
<accession>A0A812JRF6</accession>
<keyword evidence="3" id="KW-1185">Reference proteome</keyword>
<dbReference type="EMBL" id="CAJNDS010000500">
    <property type="protein sequence ID" value="CAE7212669.1"/>
    <property type="molecule type" value="Genomic_DNA"/>
</dbReference>
<sequence>SARMGGVSMWRVALLLGVAAGAGDTQRPRLRRLQAYNNSGNDTAAEAVQTFTQQTPFPESCFAACPDLALVNGSFGSIYDDLSKADLVKTTQYASAIAAFATSIRGLFCEHRTLAACIASNPASCDAAMSQNNTRRLNVQRPMMRRPRPVPQAARWRSLQATGGYGGYGDSTTQASGGYGGYGDSTTQASGGYGGYGDSTTQASGGYGGYG</sequence>
<feature type="non-terminal residue" evidence="2">
    <location>
        <position position="1"/>
    </location>
</feature>